<keyword evidence="1" id="KW-0472">Membrane</keyword>
<evidence type="ECO:0000256" key="1">
    <source>
        <dbReference type="SAM" id="Phobius"/>
    </source>
</evidence>
<protein>
    <submittedName>
        <fullName evidence="2">Uncharacterized protein</fullName>
    </submittedName>
</protein>
<feature type="transmembrane region" description="Helical" evidence="1">
    <location>
        <begin position="62"/>
        <end position="78"/>
    </location>
</feature>
<sequence length="86" mass="10386">MATERHIARLLNEEIGPQNSDYIALVLEDYFCDETSKTDYKAVEDMAQEKEEGKRKKKRQKIVMKTLIHYCLILRWLWSYKYQILN</sequence>
<dbReference type="AlphaFoldDB" id="A0A1X7TFM7"/>
<name>A0A1X7TFM7_AMPQE</name>
<keyword evidence="1" id="KW-1133">Transmembrane helix</keyword>
<evidence type="ECO:0000313" key="2">
    <source>
        <dbReference type="EnsemblMetazoa" id="Aqu2.1.13486_001"/>
    </source>
</evidence>
<proteinExistence type="predicted"/>
<reference evidence="2" key="1">
    <citation type="submission" date="2017-05" db="UniProtKB">
        <authorList>
            <consortium name="EnsemblMetazoa"/>
        </authorList>
    </citation>
    <scope>IDENTIFICATION</scope>
</reference>
<organism evidence="2">
    <name type="scientific">Amphimedon queenslandica</name>
    <name type="common">Sponge</name>
    <dbReference type="NCBI Taxonomy" id="400682"/>
    <lineage>
        <taxon>Eukaryota</taxon>
        <taxon>Metazoa</taxon>
        <taxon>Porifera</taxon>
        <taxon>Demospongiae</taxon>
        <taxon>Heteroscleromorpha</taxon>
        <taxon>Haplosclerida</taxon>
        <taxon>Niphatidae</taxon>
        <taxon>Amphimedon</taxon>
    </lineage>
</organism>
<dbReference type="InParanoid" id="A0A1X7TFM7"/>
<accession>A0A1X7TFM7</accession>
<dbReference type="EnsemblMetazoa" id="Aqu2.1.13486_001">
    <property type="protein sequence ID" value="Aqu2.1.13486_001"/>
    <property type="gene ID" value="Aqu2.1.13486"/>
</dbReference>
<keyword evidence="1" id="KW-0812">Transmembrane</keyword>